<reference evidence="1 3" key="1">
    <citation type="submission" date="2020-07" db="EMBL/GenBank/DDBJ databases">
        <authorList>
            <person name="Teixeira M."/>
        </authorList>
    </citation>
    <scope>NUCLEOTIDE SEQUENCE</scope>
    <source>
        <strain evidence="2">3</strain>
        <strain evidence="1">Xanthomonas arboricola pv. juglandis CPBF 427</strain>
    </source>
</reference>
<evidence type="ECO:0000313" key="2">
    <source>
        <dbReference type="EMBL" id="CAD1787337.1"/>
    </source>
</evidence>
<dbReference type="AlphaFoldDB" id="A0A8E4GCR9"/>
<dbReference type="EMBL" id="LR824643">
    <property type="protein sequence ID" value="CAD0313438.1"/>
    <property type="molecule type" value="Genomic_DNA"/>
</dbReference>
<protein>
    <submittedName>
        <fullName evidence="1">Uncharacterized protein</fullName>
    </submittedName>
</protein>
<dbReference type="Proteomes" id="UP000514411">
    <property type="component" value="Chromosome"/>
</dbReference>
<organism evidence="1">
    <name type="scientific">Xanthomonas campestris pv. juglandis</name>
    <name type="common">Xanthomonas arboricola pv. juglandis</name>
    <dbReference type="NCBI Taxonomy" id="195709"/>
    <lineage>
        <taxon>Bacteria</taxon>
        <taxon>Pseudomonadati</taxon>
        <taxon>Pseudomonadota</taxon>
        <taxon>Gammaproteobacteria</taxon>
        <taxon>Lysobacterales</taxon>
        <taxon>Lysobacteraceae</taxon>
        <taxon>Xanthomonas</taxon>
    </lineage>
</organism>
<gene>
    <name evidence="2" type="ORF">XSP_000554</name>
    <name evidence="1" type="ORF">XSP_000555</name>
</gene>
<dbReference type="EMBL" id="LR861807">
    <property type="protein sequence ID" value="CAD1787337.1"/>
    <property type="molecule type" value="Genomic_DNA"/>
</dbReference>
<name>A0A8E4GCR9_XANCJ</name>
<sequence length="73" mass="7946">MVRLRRWRRPGRGAGVGVRYGGEALVLFRLHEASLVPSSGAARHLLPMGEGMQLTGSLRRPLPPHLHTSAARA</sequence>
<accession>A0A8E4GCR9</accession>
<evidence type="ECO:0000313" key="1">
    <source>
        <dbReference type="EMBL" id="CAD0313438.1"/>
    </source>
</evidence>
<proteinExistence type="predicted"/>
<evidence type="ECO:0000313" key="3">
    <source>
        <dbReference type="Proteomes" id="UP000514411"/>
    </source>
</evidence>